<dbReference type="GO" id="GO:0043565">
    <property type="term" value="F:sequence-specific DNA binding"/>
    <property type="evidence" value="ECO:0007669"/>
    <property type="project" value="TreeGrafter"/>
</dbReference>
<dbReference type="Proteomes" id="UP000192761">
    <property type="component" value="Unassembled WGS sequence"/>
</dbReference>
<dbReference type="RefSeq" id="WP_084088853.1">
    <property type="nucleotide sequence ID" value="NZ_FWXD01000002.1"/>
</dbReference>
<comment type="similarity">
    <text evidence="1">Belongs to the LysR transcriptional regulatory family.</text>
</comment>
<feature type="domain" description="HTH lysR-type" evidence="5">
    <location>
        <begin position="4"/>
        <end position="61"/>
    </location>
</feature>
<protein>
    <submittedName>
        <fullName evidence="6">DNA-binding transcriptional regulator, LysR family</fullName>
    </submittedName>
</protein>
<dbReference type="Pfam" id="PF00126">
    <property type="entry name" value="HTH_1"/>
    <property type="match status" value="1"/>
</dbReference>
<dbReference type="Pfam" id="PF03466">
    <property type="entry name" value="LysR_substrate"/>
    <property type="match status" value="1"/>
</dbReference>
<dbReference type="PANTHER" id="PTHR30537:SF66">
    <property type="entry name" value="IRON-REGULATED VIRULENCE REGULATORY PROTEIN IRGB"/>
    <property type="match status" value="1"/>
</dbReference>
<dbReference type="CDD" id="cd08422">
    <property type="entry name" value="PBP2_CrgA_like"/>
    <property type="match status" value="1"/>
</dbReference>
<dbReference type="InterPro" id="IPR036390">
    <property type="entry name" value="WH_DNA-bd_sf"/>
</dbReference>
<evidence type="ECO:0000256" key="4">
    <source>
        <dbReference type="ARBA" id="ARBA00023163"/>
    </source>
</evidence>
<dbReference type="PRINTS" id="PR00039">
    <property type="entry name" value="HTHLYSR"/>
</dbReference>
<keyword evidence="4" id="KW-0804">Transcription</keyword>
<dbReference type="AlphaFoldDB" id="A0A1W1X182"/>
<dbReference type="PROSITE" id="PS50931">
    <property type="entry name" value="HTH_LYSR"/>
    <property type="match status" value="1"/>
</dbReference>
<dbReference type="GO" id="GO:0006351">
    <property type="term" value="P:DNA-templated transcription"/>
    <property type="evidence" value="ECO:0007669"/>
    <property type="project" value="TreeGrafter"/>
</dbReference>
<dbReference type="OrthoDB" id="9178040at2"/>
<sequence>MALPDLNRLELFIAVYEAGGFSAAADRLGVAKSLVSQQVARLEAELGVALFTRSTRRVAPTEAGEALYRDCTPLLAALGQVVARAGETRAALEGRLRLTAPVDYACGALGPWLAEFALLHPALEVEVIVSDHVLDMVGEGLDLAIRMGALHDSSLHALKLGDFAQLPIAAPALLDRHAPLQQPSDLATLPWVVLSQLKSPLNWSFTAGSEQAHVRMRPVMRANSASLVLHMVRAGVGASVLPDFMVADALAAGQLIQLLPAWSLPKGGIYAVYPAAQYLPAKVRALIDFLRPKVAG</sequence>
<evidence type="ECO:0000256" key="3">
    <source>
        <dbReference type="ARBA" id="ARBA00023125"/>
    </source>
</evidence>
<name>A0A1W1X182_9NEIS</name>
<dbReference type="SUPFAM" id="SSF46785">
    <property type="entry name" value="Winged helix' DNA-binding domain"/>
    <property type="match status" value="1"/>
</dbReference>
<dbReference type="Gene3D" id="1.10.10.10">
    <property type="entry name" value="Winged helix-like DNA-binding domain superfamily/Winged helix DNA-binding domain"/>
    <property type="match status" value="1"/>
</dbReference>
<evidence type="ECO:0000313" key="6">
    <source>
        <dbReference type="EMBL" id="SMC17665.1"/>
    </source>
</evidence>
<dbReference type="PANTHER" id="PTHR30537">
    <property type="entry name" value="HTH-TYPE TRANSCRIPTIONAL REGULATOR"/>
    <property type="match status" value="1"/>
</dbReference>
<dbReference type="STRING" id="1121001.SAMN02745857_00376"/>
<dbReference type="InterPro" id="IPR005119">
    <property type="entry name" value="LysR_subst-bd"/>
</dbReference>
<accession>A0A1W1X182</accession>
<gene>
    <name evidence="6" type="ORF">SAMN02745857_00376</name>
</gene>
<keyword evidence="2" id="KW-0805">Transcription regulation</keyword>
<reference evidence="6 7" key="1">
    <citation type="submission" date="2017-04" db="EMBL/GenBank/DDBJ databases">
        <authorList>
            <person name="Afonso C.L."/>
            <person name="Miller P.J."/>
            <person name="Scott M.A."/>
            <person name="Spackman E."/>
            <person name="Goraichik I."/>
            <person name="Dimitrov K.M."/>
            <person name="Suarez D.L."/>
            <person name="Swayne D.E."/>
        </authorList>
    </citation>
    <scope>NUCLEOTIDE SEQUENCE [LARGE SCALE GENOMIC DNA]</scope>
    <source>
        <strain evidence="6 7">DSM 23236</strain>
    </source>
</reference>
<dbReference type="InterPro" id="IPR000847">
    <property type="entry name" value="LysR_HTH_N"/>
</dbReference>
<dbReference type="SUPFAM" id="SSF53850">
    <property type="entry name" value="Periplasmic binding protein-like II"/>
    <property type="match status" value="1"/>
</dbReference>
<evidence type="ECO:0000313" key="7">
    <source>
        <dbReference type="Proteomes" id="UP000192761"/>
    </source>
</evidence>
<organism evidence="6 7">
    <name type="scientific">Andreprevotia lacus DSM 23236</name>
    <dbReference type="NCBI Taxonomy" id="1121001"/>
    <lineage>
        <taxon>Bacteria</taxon>
        <taxon>Pseudomonadati</taxon>
        <taxon>Pseudomonadota</taxon>
        <taxon>Betaproteobacteria</taxon>
        <taxon>Neisseriales</taxon>
        <taxon>Chitinibacteraceae</taxon>
        <taxon>Andreprevotia</taxon>
    </lineage>
</organism>
<evidence type="ECO:0000256" key="1">
    <source>
        <dbReference type="ARBA" id="ARBA00009437"/>
    </source>
</evidence>
<keyword evidence="3 6" id="KW-0238">DNA-binding</keyword>
<evidence type="ECO:0000259" key="5">
    <source>
        <dbReference type="PROSITE" id="PS50931"/>
    </source>
</evidence>
<proteinExistence type="inferred from homology"/>
<dbReference type="InterPro" id="IPR036388">
    <property type="entry name" value="WH-like_DNA-bd_sf"/>
</dbReference>
<dbReference type="Gene3D" id="3.40.190.290">
    <property type="match status" value="1"/>
</dbReference>
<keyword evidence="7" id="KW-1185">Reference proteome</keyword>
<dbReference type="EMBL" id="FWXD01000002">
    <property type="protein sequence ID" value="SMC17665.1"/>
    <property type="molecule type" value="Genomic_DNA"/>
</dbReference>
<dbReference type="FunFam" id="1.10.10.10:FF:000001">
    <property type="entry name" value="LysR family transcriptional regulator"/>
    <property type="match status" value="1"/>
</dbReference>
<dbReference type="InterPro" id="IPR058163">
    <property type="entry name" value="LysR-type_TF_proteobact-type"/>
</dbReference>
<dbReference type="GO" id="GO:0003700">
    <property type="term" value="F:DNA-binding transcription factor activity"/>
    <property type="evidence" value="ECO:0007669"/>
    <property type="project" value="InterPro"/>
</dbReference>
<evidence type="ECO:0000256" key="2">
    <source>
        <dbReference type="ARBA" id="ARBA00023015"/>
    </source>
</evidence>